<dbReference type="KEGG" id="tdf:H9L22_17215"/>
<name>A0A7H0H5L4_9ACTN</name>
<proteinExistence type="predicted"/>
<reference evidence="1 2" key="1">
    <citation type="submission" date="2020-08" db="EMBL/GenBank/DDBJ databases">
        <title>Genome sequence of Tessaracoccus defluvii JCM 17540T.</title>
        <authorList>
            <person name="Hyun D.-W."/>
            <person name="Bae J.-W."/>
        </authorList>
    </citation>
    <scope>NUCLEOTIDE SEQUENCE [LARGE SCALE GENOMIC DNA]</scope>
    <source>
        <strain evidence="1 2">JCM 17540</strain>
    </source>
</reference>
<dbReference type="EMBL" id="CP060789">
    <property type="protein sequence ID" value="QNP55830.1"/>
    <property type="molecule type" value="Genomic_DNA"/>
</dbReference>
<evidence type="ECO:0000313" key="2">
    <source>
        <dbReference type="Proteomes" id="UP000516117"/>
    </source>
</evidence>
<accession>A0A7H0H5L4</accession>
<organism evidence="1 2">
    <name type="scientific">Tessaracoccus defluvii</name>
    <dbReference type="NCBI Taxonomy" id="1285901"/>
    <lineage>
        <taxon>Bacteria</taxon>
        <taxon>Bacillati</taxon>
        <taxon>Actinomycetota</taxon>
        <taxon>Actinomycetes</taxon>
        <taxon>Propionibacteriales</taxon>
        <taxon>Propionibacteriaceae</taxon>
        <taxon>Tessaracoccus</taxon>
    </lineage>
</organism>
<keyword evidence="2" id="KW-1185">Reference proteome</keyword>
<protein>
    <submittedName>
        <fullName evidence="1">Uncharacterized protein</fullName>
    </submittedName>
</protein>
<evidence type="ECO:0000313" key="1">
    <source>
        <dbReference type="EMBL" id="QNP55830.1"/>
    </source>
</evidence>
<dbReference type="PROSITE" id="PS51257">
    <property type="entry name" value="PROKAR_LIPOPROTEIN"/>
    <property type="match status" value="1"/>
</dbReference>
<sequence>MGRVWKAAAVVAALVLGGGCSGRQAGQLEAWVEEQRAHHPSITFEAQYGLVGIIGGLVTVEVGSLTEARSFSDDLAEQWGTNGSGRFSLHVTWPVTGGSTTLRLLSRHAAPDDAWAWADEPLPAGATGRRVGWALGPYSGPGREEWPRLIEYQTTTLATTLAAAPLHDGVYFAAYDIDSRYTGAFPGSQVPGRASALAQLEPHAWMIQGDLVTLLDDADLATLGDIRTDLPWTLRQRSNLIHIGTGTVDTALFRQLTDAGLRVTLLPGRIELHEVPLEQCADVLASFTTALQVGVGCRGTGHHVWMVGELPHVRDSWAALNHNAVRRMPTVRVEPEQITVRMDGVPASDRAEALARLRGLPWPDERVVEVMADEAHVTFTSTRQGTARGDRNPDAAGRAVLAAWDESAS</sequence>
<dbReference type="RefSeq" id="WP_187720959.1">
    <property type="nucleotide sequence ID" value="NZ_BAABBL010000010.1"/>
</dbReference>
<dbReference type="Proteomes" id="UP000516117">
    <property type="component" value="Chromosome"/>
</dbReference>
<dbReference type="AlphaFoldDB" id="A0A7H0H5L4"/>
<gene>
    <name evidence="1" type="ORF">H9L22_17215</name>
</gene>